<evidence type="ECO:0000313" key="8">
    <source>
        <dbReference type="EMBL" id="BAJ80063.1"/>
    </source>
</evidence>
<dbReference type="GO" id="GO:0005886">
    <property type="term" value="C:plasma membrane"/>
    <property type="evidence" value="ECO:0007669"/>
    <property type="project" value="UniProtKB-SubCell"/>
</dbReference>
<evidence type="ECO:0000256" key="5">
    <source>
        <dbReference type="ARBA" id="ARBA00022989"/>
    </source>
</evidence>
<evidence type="ECO:0000256" key="4">
    <source>
        <dbReference type="ARBA" id="ARBA00022692"/>
    </source>
</evidence>
<keyword evidence="6" id="KW-0472">Membrane</keyword>
<dbReference type="RefSeq" id="WP_013639569.1">
    <property type="nucleotide sequence ID" value="NC_015186.1"/>
</dbReference>
<name>F0J4L1_ACIMA</name>
<evidence type="ECO:0000313" key="9">
    <source>
        <dbReference type="Proteomes" id="UP000007100"/>
    </source>
</evidence>
<sequence length="137" mass="15338">MRRRRDHLERERPRLEIVPMIDIMMFLLVFFVMIVLKMIPDSGVALKLPGAQTAKEMKPAQVVVMIDAAGKLHVKNQMVTLAGLQTYLGQVVAAKRKVDVVIAGDKDIRYQRLMQVMDTVRKSGIVNVGLATKRPGG</sequence>
<gene>
    <name evidence="8" type="ordered locus">ACMV_07160</name>
</gene>
<dbReference type="KEGG" id="amv:ACMV_07160"/>
<evidence type="ECO:0000256" key="6">
    <source>
        <dbReference type="ARBA" id="ARBA00023136"/>
    </source>
</evidence>
<proteinExistence type="inferred from homology"/>
<keyword evidence="5" id="KW-1133">Transmembrane helix</keyword>
<dbReference type="InterPro" id="IPR003400">
    <property type="entry name" value="ExbD"/>
</dbReference>
<keyword evidence="7" id="KW-0813">Transport</keyword>
<organism evidence="8 9">
    <name type="scientific">Acidiphilium multivorum (strain DSM 11245 / JCM 8867 / NBRC 100883 / AIU 301)</name>
    <dbReference type="NCBI Taxonomy" id="926570"/>
    <lineage>
        <taxon>Bacteria</taxon>
        <taxon>Pseudomonadati</taxon>
        <taxon>Pseudomonadota</taxon>
        <taxon>Alphaproteobacteria</taxon>
        <taxon>Acetobacterales</taxon>
        <taxon>Acidocellaceae</taxon>
        <taxon>Acidiphilium</taxon>
    </lineage>
</organism>
<keyword evidence="4 7" id="KW-0812">Transmembrane</keyword>
<dbReference type="Proteomes" id="UP000007100">
    <property type="component" value="Chromosome"/>
</dbReference>
<dbReference type="EMBL" id="AP012035">
    <property type="protein sequence ID" value="BAJ80063.1"/>
    <property type="molecule type" value="Genomic_DNA"/>
</dbReference>
<accession>F0J4L1</accession>
<evidence type="ECO:0000256" key="3">
    <source>
        <dbReference type="ARBA" id="ARBA00022475"/>
    </source>
</evidence>
<dbReference type="AlphaFoldDB" id="F0J4L1"/>
<dbReference type="HOGENOM" id="CLU_085305_3_2_5"/>
<protein>
    <submittedName>
        <fullName evidence="8">Putative biopolymer transport protein ExbD/TolR</fullName>
    </submittedName>
</protein>
<reference evidence="8 9" key="1">
    <citation type="submission" date="2010-12" db="EMBL/GenBank/DDBJ databases">
        <title>Whole genome sequence of Acidiphilium multivorum AIU301.</title>
        <authorList>
            <person name="Narita-Yamada S."/>
            <person name="Nakamura S."/>
            <person name="Ito N."/>
            <person name="Takarada H."/>
            <person name="Katano Y."/>
            <person name="Nakazawa H."/>
            <person name="Hosoyama A."/>
            <person name="Yamada R."/>
            <person name="Fujita N."/>
        </authorList>
    </citation>
    <scope>NUCLEOTIDE SEQUENCE [LARGE SCALE GENOMIC DNA]</scope>
    <source>
        <strain evidence="9">DSM 11245 / JCM 8867 / AIU301</strain>
    </source>
</reference>
<evidence type="ECO:0000256" key="1">
    <source>
        <dbReference type="ARBA" id="ARBA00004162"/>
    </source>
</evidence>
<dbReference type="Gene3D" id="3.30.420.270">
    <property type="match status" value="1"/>
</dbReference>
<keyword evidence="3" id="KW-1003">Cell membrane</keyword>
<dbReference type="GO" id="GO:0015031">
    <property type="term" value="P:protein transport"/>
    <property type="evidence" value="ECO:0007669"/>
    <property type="project" value="UniProtKB-KW"/>
</dbReference>
<dbReference type="GO" id="GO:0022857">
    <property type="term" value="F:transmembrane transporter activity"/>
    <property type="evidence" value="ECO:0007669"/>
    <property type="project" value="InterPro"/>
</dbReference>
<dbReference type="PANTHER" id="PTHR30558">
    <property type="entry name" value="EXBD MEMBRANE COMPONENT OF PMF-DRIVEN MACROMOLECULE IMPORT SYSTEM"/>
    <property type="match status" value="1"/>
</dbReference>
<evidence type="ECO:0000256" key="7">
    <source>
        <dbReference type="RuleBase" id="RU003879"/>
    </source>
</evidence>
<dbReference type="OrthoDB" id="9793581at2"/>
<evidence type="ECO:0000256" key="2">
    <source>
        <dbReference type="ARBA" id="ARBA00005811"/>
    </source>
</evidence>
<keyword evidence="9" id="KW-1185">Reference proteome</keyword>
<comment type="subcellular location">
    <subcellularLocation>
        <location evidence="1">Cell membrane</location>
        <topology evidence="1">Single-pass membrane protein</topology>
    </subcellularLocation>
    <subcellularLocation>
        <location evidence="7">Cell membrane</location>
        <topology evidence="7">Single-pass type II membrane protein</topology>
    </subcellularLocation>
</comment>
<dbReference type="Pfam" id="PF02472">
    <property type="entry name" value="ExbD"/>
    <property type="match status" value="1"/>
</dbReference>
<keyword evidence="7" id="KW-0653">Protein transport</keyword>
<comment type="similarity">
    <text evidence="2 7">Belongs to the ExbD/TolR family.</text>
</comment>